<comment type="similarity">
    <text evidence="2 10 11">Belongs to the TonB-dependent receptor family.</text>
</comment>
<evidence type="ECO:0000313" key="15">
    <source>
        <dbReference type="EMBL" id="NML26213.1"/>
    </source>
</evidence>
<protein>
    <submittedName>
        <fullName evidence="15">TonB-dependent siderophore receptor</fullName>
    </submittedName>
</protein>
<keyword evidence="9 10" id="KW-0998">Cell outer membrane</keyword>
<dbReference type="Pfam" id="PF07715">
    <property type="entry name" value="Plug"/>
    <property type="match status" value="1"/>
</dbReference>
<dbReference type="InterPro" id="IPR039426">
    <property type="entry name" value="TonB-dep_rcpt-like"/>
</dbReference>
<dbReference type="RefSeq" id="WP_169145756.1">
    <property type="nucleotide sequence ID" value="NZ_JABBGA010000007.1"/>
</dbReference>
<dbReference type="CDD" id="cd01347">
    <property type="entry name" value="ligand_gated_channel"/>
    <property type="match status" value="1"/>
</dbReference>
<dbReference type="GO" id="GO:0038023">
    <property type="term" value="F:signaling receptor activity"/>
    <property type="evidence" value="ECO:0007669"/>
    <property type="project" value="InterPro"/>
</dbReference>
<evidence type="ECO:0000256" key="4">
    <source>
        <dbReference type="ARBA" id="ARBA00022452"/>
    </source>
</evidence>
<dbReference type="PANTHER" id="PTHR32552">
    <property type="entry name" value="FERRICHROME IRON RECEPTOR-RELATED"/>
    <property type="match status" value="1"/>
</dbReference>
<feature type="chain" id="PRO_5033054941" evidence="12">
    <location>
        <begin position="23"/>
        <end position="722"/>
    </location>
</feature>
<dbReference type="NCBIfam" id="TIGR01783">
    <property type="entry name" value="TonB-siderophor"/>
    <property type="match status" value="1"/>
</dbReference>
<evidence type="ECO:0000256" key="7">
    <source>
        <dbReference type="ARBA" id="ARBA00023136"/>
    </source>
</evidence>
<keyword evidence="5 10" id="KW-0812">Transmembrane</keyword>
<feature type="domain" description="TonB-dependent receptor plug" evidence="14">
    <location>
        <begin position="74"/>
        <end position="172"/>
    </location>
</feature>
<evidence type="ECO:0000256" key="2">
    <source>
        <dbReference type="ARBA" id="ARBA00009810"/>
    </source>
</evidence>
<keyword evidence="12" id="KW-0732">Signal</keyword>
<feature type="signal peptide" evidence="12">
    <location>
        <begin position="1"/>
        <end position="22"/>
    </location>
</feature>
<dbReference type="PROSITE" id="PS52016">
    <property type="entry name" value="TONB_DEPENDENT_REC_3"/>
    <property type="match status" value="1"/>
</dbReference>
<dbReference type="Gene3D" id="2.170.130.10">
    <property type="entry name" value="TonB-dependent receptor, plug domain"/>
    <property type="match status" value="1"/>
</dbReference>
<sequence length="722" mass="76251">MLRMTPVALALSVALLPQSANAQVAAAEGSAGEATLTAVKVSAGTDSPTELPSPYAGGQVAKGARLGALGNQNVMDTPFNITSYTAELIENQHARSIADVVANDPSVRFTTSGGHMYENFRIRGFDVNQNDVSIDGMFGLVPSGHVPLEFVERVEVFKGPSALFGGMAPSGAVGGTINLSPKRAGDAPLTRVSVGVQSGSQLSTSVDVGRRFGERKAWGLRVNAAYSDGDTTLDGQSKKREFVSAALDYRGNALKASLDTYYSKESFKGGTPAMFWFATTAIPKAPDPSINPFPAAYGELESKALIARADYEFRRGLAAFAGVGLMHHDFAGFINGTHIRSINAAGISKTSFTSGQRGYNENLASEAGLRASFDTAGVGHELVLHASGLSQESGAGSSISSPAFTTSIYSPTFQAMPSLPATTPKTSETDLSSLALMDTLSFLEDRLRLTIGLRNQQIKTTNYNAAGAVTARYDKSAVTPAVTIVAKPWGPAVSLYANYVEGLSKGDTVTTPTTATNYLHVFAPYKTEQKEAGVKWNAGSFAHTASLFEITRPMMVATGSSAAPTLSDDGEKRIRGLEWNTFGELARGLRLLGGATYTQGVQTKTAYGLNDGKVAVGAPRWQGNLGSEWDVPGLPGLTLSGRLIATTNQYLDAANTIRIPGWGQVDAGARYATMMDGRRLVLRLNVINLFDRHYYAGSFSDTTPIATLGLARSVSASATMDF</sequence>
<keyword evidence="7 10" id="KW-0472">Membrane</keyword>
<comment type="caution">
    <text evidence="15">The sequence shown here is derived from an EMBL/GenBank/DDBJ whole genome shotgun (WGS) entry which is preliminary data.</text>
</comment>
<evidence type="ECO:0000259" key="14">
    <source>
        <dbReference type="Pfam" id="PF07715"/>
    </source>
</evidence>
<evidence type="ECO:0000256" key="3">
    <source>
        <dbReference type="ARBA" id="ARBA00022448"/>
    </source>
</evidence>
<proteinExistence type="inferred from homology"/>
<name>A0A848G728_9RHOO</name>
<dbReference type="Proteomes" id="UP000580043">
    <property type="component" value="Unassembled WGS sequence"/>
</dbReference>
<feature type="domain" description="TonB-dependent receptor-like beta-barrel" evidence="13">
    <location>
        <begin position="284"/>
        <end position="689"/>
    </location>
</feature>
<dbReference type="Gene3D" id="2.40.170.20">
    <property type="entry name" value="TonB-dependent receptor, beta-barrel domain"/>
    <property type="match status" value="1"/>
</dbReference>
<evidence type="ECO:0000256" key="1">
    <source>
        <dbReference type="ARBA" id="ARBA00004571"/>
    </source>
</evidence>
<dbReference type="AlphaFoldDB" id="A0A848G728"/>
<evidence type="ECO:0000256" key="9">
    <source>
        <dbReference type="ARBA" id="ARBA00023237"/>
    </source>
</evidence>
<dbReference type="InterPro" id="IPR010105">
    <property type="entry name" value="TonB_sidphr_rcpt"/>
</dbReference>
<organism evidence="15 16">
    <name type="scientific">Zoogloea dura</name>
    <dbReference type="NCBI Taxonomy" id="2728840"/>
    <lineage>
        <taxon>Bacteria</taxon>
        <taxon>Pseudomonadati</taxon>
        <taxon>Pseudomonadota</taxon>
        <taxon>Betaproteobacteria</taxon>
        <taxon>Rhodocyclales</taxon>
        <taxon>Zoogloeaceae</taxon>
        <taxon>Zoogloea</taxon>
    </lineage>
</organism>
<evidence type="ECO:0000256" key="6">
    <source>
        <dbReference type="ARBA" id="ARBA00023077"/>
    </source>
</evidence>
<evidence type="ECO:0000256" key="10">
    <source>
        <dbReference type="PROSITE-ProRule" id="PRU01360"/>
    </source>
</evidence>
<comment type="subcellular location">
    <subcellularLocation>
        <location evidence="1 10">Cell outer membrane</location>
        <topology evidence="1 10">Multi-pass membrane protein</topology>
    </subcellularLocation>
</comment>
<dbReference type="GO" id="GO:0015891">
    <property type="term" value="P:siderophore transport"/>
    <property type="evidence" value="ECO:0007669"/>
    <property type="project" value="InterPro"/>
</dbReference>
<keyword evidence="16" id="KW-1185">Reference proteome</keyword>
<evidence type="ECO:0000259" key="13">
    <source>
        <dbReference type="Pfam" id="PF00593"/>
    </source>
</evidence>
<dbReference type="Pfam" id="PF00593">
    <property type="entry name" value="TonB_dep_Rec_b-barrel"/>
    <property type="match status" value="1"/>
</dbReference>
<reference evidence="15 16" key="1">
    <citation type="submission" date="2020-04" db="EMBL/GenBank/DDBJ databases">
        <title>Zoogloea sp. G-4-1-14 isolated from soil.</title>
        <authorList>
            <person name="Dahal R.H."/>
        </authorList>
    </citation>
    <scope>NUCLEOTIDE SEQUENCE [LARGE SCALE GENOMIC DNA]</scope>
    <source>
        <strain evidence="15 16">G-4-1-14</strain>
    </source>
</reference>
<dbReference type="GO" id="GO:0015344">
    <property type="term" value="F:siderophore uptake transmembrane transporter activity"/>
    <property type="evidence" value="ECO:0007669"/>
    <property type="project" value="TreeGrafter"/>
</dbReference>
<gene>
    <name evidence="15" type="ORF">HHL15_10720</name>
</gene>
<evidence type="ECO:0000256" key="5">
    <source>
        <dbReference type="ARBA" id="ARBA00022692"/>
    </source>
</evidence>
<keyword evidence="4 10" id="KW-1134">Transmembrane beta strand</keyword>
<keyword evidence="8 15" id="KW-0675">Receptor</keyword>
<keyword evidence="3 10" id="KW-0813">Transport</keyword>
<dbReference type="EMBL" id="JABBGA010000007">
    <property type="protein sequence ID" value="NML26213.1"/>
    <property type="molecule type" value="Genomic_DNA"/>
</dbReference>
<dbReference type="InterPro" id="IPR036942">
    <property type="entry name" value="Beta-barrel_TonB_sf"/>
</dbReference>
<dbReference type="SUPFAM" id="SSF56935">
    <property type="entry name" value="Porins"/>
    <property type="match status" value="1"/>
</dbReference>
<evidence type="ECO:0000256" key="12">
    <source>
        <dbReference type="SAM" id="SignalP"/>
    </source>
</evidence>
<evidence type="ECO:0000256" key="11">
    <source>
        <dbReference type="RuleBase" id="RU003357"/>
    </source>
</evidence>
<accession>A0A848G728</accession>
<dbReference type="InterPro" id="IPR000531">
    <property type="entry name" value="Beta-barrel_TonB"/>
</dbReference>
<dbReference type="InterPro" id="IPR037066">
    <property type="entry name" value="Plug_dom_sf"/>
</dbReference>
<keyword evidence="6 11" id="KW-0798">TonB box</keyword>
<dbReference type="InterPro" id="IPR012910">
    <property type="entry name" value="Plug_dom"/>
</dbReference>
<evidence type="ECO:0000313" key="16">
    <source>
        <dbReference type="Proteomes" id="UP000580043"/>
    </source>
</evidence>
<dbReference type="GO" id="GO:0009279">
    <property type="term" value="C:cell outer membrane"/>
    <property type="evidence" value="ECO:0007669"/>
    <property type="project" value="UniProtKB-SubCell"/>
</dbReference>
<dbReference type="PANTHER" id="PTHR32552:SF82">
    <property type="entry name" value="FCUA PROTEIN"/>
    <property type="match status" value="1"/>
</dbReference>
<evidence type="ECO:0000256" key="8">
    <source>
        <dbReference type="ARBA" id="ARBA00023170"/>
    </source>
</evidence>